<evidence type="ECO:0000256" key="4">
    <source>
        <dbReference type="PIRSR" id="PIRSR617867-1"/>
    </source>
</evidence>
<dbReference type="Pfam" id="PF01451">
    <property type="entry name" value="LMWPc"/>
    <property type="match status" value="1"/>
</dbReference>
<accession>A0A7W2AA68</accession>
<dbReference type="PRINTS" id="PR00719">
    <property type="entry name" value="LMWPTPASE"/>
</dbReference>
<reference evidence="7 8" key="1">
    <citation type="submission" date="2020-07" db="EMBL/GenBank/DDBJ databases">
        <authorList>
            <person name="Feng H."/>
        </authorList>
    </citation>
    <scope>NUCLEOTIDE SEQUENCE [LARGE SCALE GENOMIC DNA]</scope>
    <source>
        <strain evidence="8">s-10</strain>
    </source>
</reference>
<dbReference type="SMART" id="SM00226">
    <property type="entry name" value="LMWPc"/>
    <property type="match status" value="1"/>
</dbReference>
<dbReference type="SUPFAM" id="SSF52788">
    <property type="entry name" value="Phosphotyrosine protein phosphatases I"/>
    <property type="match status" value="1"/>
</dbReference>
<keyword evidence="2" id="KW-0378">Hydrolase</keyword>
<evidence type="ECO:0000256" key="2">
    <source>
        <dbReference type="ARBA" id="ARBA00022801"/>
    </source>
</evidence>
<feature type="domain" description="Phosphotyrosine protein phosphatase I" evidence="6">
    <location>
        <begin position="1"/>
        <end position="211"/>
    </location>
</feature>
<feature type="active site" description="Nucleophile" evidence="4">
    <location>
        <position position="7"/>
    </location>
</feature>
<evidence type="ECO:0000313" key="7">
    <source>
        <dbReference type="EMBL" id="MBA4495947.1"/>
    </source>
</evidence>
<evidence type="ECO:0000313" key="8">
    <source>
        <dbReference type="Proteomes" id="UP000535491"/>
    </source>
</evidence>
<keyword evidence="8" id="KW-1185">Reference proteome</keyword>
<gene>
    <name evidence="7" type="ORF">H1191_16780</name>
</gene>
<dbReference type="CDD" id="cd16344">
    <property type="entry name" value="LMWPAP"/>
    <property type="match status" value="1"/>
</dbReference>
<keyword evidence="3" id="KW-0904">Protein phosphatase</keyword>
<dbReference type="InterPro" id="IPR017867">
    <property type="entry name" value="Tyr_phospatase_low_mol_wt"/>
</dbReference>
<dbReference type="AlphaFoldDB" id="A0A7W2AA68"/>
<protein>
    <submittedName>
        <fullName evidence="7">Low molecular weight protein arginine phosphatase</fullName>
    </submittedName>
</protein>
<comment type="similarity">
    <text evidence="1">Belongs to the low molecular weight phosphotyrosine protein phosphatase family.</text>
</comment>
<proteinExistence type="inferred from homology"/>
<keyword evidence="5" id="KW-0175">Coiled coil</keyword>
<feature type="active site" description="Nucleophile" evidence="4">
    <location>
        <position position="13"/>
    </location>
</feature>
<evidence type="ECO:0000256" key="1">
    <source>
        <dbReference type="ARBA" id="ARBA00011063"/>
    </source>
</evidence>
<evidence type="ECO:0000259" key="6">
    <source>
        <dbReference type="SMART" id="SM00226"/>
    </source>
</evidence>
<dbReference type="InterPro" id="IPR050438">
    <property type="entry name" value="LMW_PTPase"/>
</dbReference>
<dbReference type="RefSeq" id="WP_181753928.1">
    <property type="nucleotide sequence ID" value="NZ_JACEIQ010000021.1"/>
</dbReference>
<dbReference type="Proteomes" id="UP000535491">
    <property type="component" value="Unassembled WGS sequence"/>
</dbReference>
<dbReference type="InterPro" id="IPR036196">
    <property type="entry name" value="Ptyr_pPase_sf"/>
</dbReference>
<dbReference type="Gene3D" id="3.40.50.2300">
    <property type="match status" value="1"/>
</dbReference>
<comment type="caution">
    <text evidence="7">The sequence shown here is derived from an EMBL/GenBank/DDBJ whole genome shotgun (WGS) entry which is preliminary data.</text>
</comment>
<dbReference type="InterPro" id="IPR023485">
    <property type="entry name" value="Ptyr_pPase"/>
</dbReference>
<organism evidence="7 8">
    <name type="scientific">Paenactinomyces guangxiensis</name>
    <dbReference type="NCBI Taxonomy" id="1490290"/>
    <lineage>
        <taxon>Bacteria</taxon>
        <taxon>Bacillati</taxon>
        <taxon>Bacillota</taxon>
        <taxon>Bacilli</taxon>
        <taxon>Bacillales</taxon>
        <taxon>Thermoactinomycetaceae</taxon>
        <taxon>Paenactinomyces</taxon>
    </lineage>
</organism>
<feature type="coiled-coil region" evidence="5">
    <location>
        <begin position="115"/>
        <end position="173"/>
    </location>
</feature>
<evidence type="ECO:0000256" key="3">
    <source>
        <dbReference type="ARBA" id="ARBA00022912"/>
    </source>
</evidence>
<sequence length="220" mass="24817">MRVLFVCTGNTCRSPMAEAILKKIAGDKQLEVEVRSAGVSAVNGSPASGNATRVLKEKGIDHSHRSQIVETELVNWADLILTMTRNHKILIISDFPECADKVFTLKEYASSGPDRTELYRRIDRLLTEMEAKRAEVQSRFSLKADDEWHTEAIEALQKEIQPLQQEQSKLLKQLEGESSDLDVSDPFGGSVEIYRQCAGELESVIRQIVKKWKKESDKEL</sequence>
<dbReference type="GO" id="GO:0004725">
    <property type="term" value="F:protein tyrosine phosphatase activity"/>
    <property type="evidence" value="ECO:0007669"/>
    <property type="project" value="InterPro"/>
</dbReference>
<dbReference type="EMBL" id="JACEIQ010000021">
    <property type="protein sequence ID" value="MBA4495947.1"/>
    <property type="molecule type" value="Genomic_DNA"/>
</dbReference>
<dbReference type="PANTHER" id="PTHR11717">
    <property type="entry name" value="LOW MOLECULAR WEIGHT PROTEIN TYROSINE PHOSPHATASE"/>
    <property type="match status" value="1"/>
</dbReference>
<dbReference type="PANTHER" id="PTHR11717:SF31">
    <property type="entry name" value="LOW MOLECULAR WEIGHT PROTEIN-TYROSINE-PHOSPHATASE ETP-RELATED"/>
    <property type="match status" value="1"/>
</dbReference>
<name>A0A7W2AA68_9BACL</name>
<evidence type="ECO:0000256" key="5">
    <source>
        <dbReference type="SAM" id="Coils"/>
    </source>
</evidence>